<dbReference type="Gene3D" id="3.90.550.10">
    <property type="entry name" value="Spore Coat Polysaccharide Biosynthesis Protein SpsA, Chain A"/>
    <property type="match status" value="1"/>
</dbReference>
<comment type="caution">
    <text evidence="5">The sequence shown here is derived from an EMBL/GenBank/DDBJ whole genome shotgun (WGS) entry which is preliminary data.</text>
</comment>
<feature type="transmembrane region" description="Helical" evidence="4">
    <location>
        <begin position="297"/>
        <end position="322"/>
    </location>
</feature>
<dbReference type="Proteomes" id="UP000754226">
    <property type="component" value="Unassembled WGS sequence"/>
</dbReference>
<dbReference type="AlphaFoldDB" id="A0A943EEA1"/>
<evidence type="ECO:0000256" key="1">
    <source>
        <dbReference type="ARBA" id="ARBA00006739"/>
    </source>
</evidence>
<evidence type="ECO:0000256" key="4">
    <source>
        <dbReference type="SAM" id="Phobius"/>
    </source>
</evidence>
<dbReference type="PANTHER" id="PTHR43630:SF1">
    <property type="entry name" value="POLY-BETA-1,6-N-ACETYL-D-GLUCOSAMINE SYNTHASE"/>
    <property type="match status" value="1"/>
</dbReference>
<keyword evidence="4" id="KW-0812">Transmembrane</keyword>
<evidence type="ECO:0000313" key="5">
    <source>
        <dbReference type="EMBL" id="MBS5520091.1"/>
    </source>
</evidence>
<evidence type="ECO:0000256" key="2">
    <source>
        <dbReference type="ARBA" id="ARBA00022676"/>
    </source>
</evidence>
<evidence type="ECO:0000313" key="6">
    <source>
        <dbReference type="Proteomes" id="UP000754226"/>
    </source>
</evidence>
<feature type="transmembrane region" description="Helical" evidence="4">
    <location>
        <begin position="364"/>
        <end position="384"/>
    </location>
</feature>
<dbReference type="SUPFAM" id="SSF53448">
    <property type="entry name" value="Nucleotide-diphospho-sugar transferases"/>
    <property type="match status" value="1"/>
</dbReference>
<evidence type="ECO:0000256" key="3">
    <source>
        <dbReference type="ARBA" id="ARBA00022679"/>
    </source>
</evidence>
<reference evidence="5" key="1">
    <citation type="submission" date="2021-02" db="EMBL/GenBank/DDBJ databases">
        <title>Infant gut strain persistence is associated with maternal origin, phylogeny, and functional potential including surface adhesion and iron acquisition.</title>
        <authorList>
            <person name="Lou Y.C."/>
        </authorList>
    </citation>
    <scope>NUCLEOTIDE SEQUENCE</scope>
    <source>
        <strain evidence="5">L3_106_000M1_dasL3_106_000M1_concoct_15</strain>
    </source>
</reference>
<feature type="transmembrane region" description="Helical" evidence="4">
    <location>
        <begin position="6"/>
        <end position="28"/>
    </location>
</feature>
<gene>
    <name evidence="5" type="ORF">KHX13_07170</name>
</gene>
<dbReference type="CDD" id="cd06438">
    <property type="entry name" value="EpsO_like"/>
    <property type="match status" value="1"/>
</dbReference>
<keyword evidence="2 5" id="KW-0328">Glycosyltransferase</keyword>
<dbReference type="EC" id="2.4.-.-" evidence="5"/>
<dbReference type="PANTHER" id="PTHR43630">
    <property type="entry name" value="POLY-BETA-1,6-N-ACETYL-D-GLUCOSAMINE SYNTHASE"/>
    <property type="match status" value="1"/>
</dbReference>
<keyword evidence="3 5" id="KW-0808">Transferase</keyword>
<keyword evidence="4" id="KW-1133">Transmembrane helix</keyword>
<organism evidence="5 6">
    <name type="scientific">Acidaminococcus intestini</name>
    <dbReference type="NCBI Taxonomy" id="187327"/>
    <lineage>
        <taxon>Bacteria</taxon>
        <taxon>Bacillati</taxon>
        <taxon>Bacillota</taxon>
        <taxon>Negativicutes</taxon>
        <taxon>Acidaminococcales</taxon>
        <taxon>Acidaminococcaceae</taxon>
        <taxon>Acidaminococcus</taxon>
    </lineage>
</organism>
<dbReference type="GO" id="GO:0016757">
    <property type="term" value="F:glycosyltransferase activity"/>
    <property type="evidence" value="ECO:0007669"/>
    <property type="project" value="UniProtKB-KW"/>
</dbReference>
<protein>
    <submittedName>
        <fullName evidence="5">Glycosyltransferase</fullName>
        <ecNumber evidence="5">2.4.-.-</ecNumber>
    </submittedName>
</protein>
<sequence>MYFFTLAVQVVLLLVFLWGVSTIFVGFITKKRVLPPAGNNHTMAVLICAHNEGRVVGKLLESLVQQDYPHSAYHIFLCADHCSDNTAAIGGTFPGVTVWNREEGPRTGKGAVLSWGLQKIRQEWQHSFEYAVIFDADNVADPGFLKAMNRSFDSGARLVMGNRLPLNPYDSLISQWYSLYWLSVDVLFSKPRFNVHMPSIISGTGFGFDLSLIEPDGWQTVTVTEDMEFSMQMNFKDVFSEFQEDARFYDEQPIHFMTLVHQFRRWFTGNYQIARVYGKTWLPHFKKHRDGRLIDNFIPYLMSVVFGLYFILNVFWLCYNALCGLPLFHIKDIVWWICLYLLSLYVGHAAISEAGYKSRHFAEGILTGGFFCILISLLSVYSLFRPNARWIPIEHVHTKGPNR</sequence>
<dbReference type="EMBL" id="JAGZCZ010000008">
    <property type="protein sequence ID" value="MBS5520091.1"/>
    <property type="molecule type" value="Genomic_DNA"/>
</dbReference>
<keyword evidence="4" id="KW-0472">Membrane</keyword>
<dbReference type="Pfam" id="PF13641">
    <property type="entry name" value="Glyco_tranf_2_3"/>
    <property type="match status" value="1"/>
</dbReference>
<proteinExistence type="inferred from homology"/>
<accession>A0A943EEA1</accession>
<feature type="transmembrane region" description="Helical" evidence="4">
    <location>
        <begin position="334"/>
        <end position="352"/>
    </location>
</feature>
<name>A0A943EEA1_9FIRM</name>
<dbReference type="InterPro" id="IPR029044">
    <property type="entry name" value="Nucleotide-diphossugar_trans"/>
</dbReference>
<comment type="similarity">
    <text evidence="1">Belongs to the glycosyltransferase 2 family.</text>
</comment>